<dbReference type="AlphaFoldDB" id="D8Q119"/>
<dbReference type="RefSeq" id="XP_003033335.1">
    <property type="nucleotide sequence ID" value="XM_003033289.1"/>
</dbReference>
<dbReference type="HOGENOM" id="CLU_452099_0_0_1"/>
<evidence type="ECO:0000313" key="2">
    <source>
        <dbReference type="Proteomes" id="UP000007431"/>
    </source>
</evidence>
<dbReference type="GeneID" id="9590733"/>
<dbReference type="EMBL" id="GL377305">
    <property type="protein sequence ID" value="EFI98432.1"/>
    <property type="molecule type" value="Genomic_DNA"/>
</dbReference>
<dbReference type="KEGG" id="scm:SCHCO_02496771"/>
<sequence>MGAEFFVTVFDWIDYILPIGREKALEDVEYQHVNFVTAVFTQSALYTVLEVFQYLPRERLREIVLHPEQRLTAILVRAWLKWPRLQRLLRDGEELDAKIVEGCAIGFPMFYRTLQDDDLRHKVLSELMHHIGYNPRRFWLRYARHIRLTRGCEDCTAMAYMRNLLGDIVYFTAVPGFTKLPEKLTMEMVDCLRYQILRKSMAGIWRQAWVSLSPLCMMNTHTLACALKHGLLECLVRIRIKHGRNTPGLAEMATVMHSVVTLPSAIRAFYDAYTDLMERFPSISFDEEEKRVIKAFLIRHRLLQDADEGWQLVNTCCNAAPAAAKMVASVHVYAAKRCTARERASGRTGDPDTAVTENNALPVVISKDVIDLRPLSEGQEVDVDVRPLDLGGRPLPAWQVVDIIFLQDGKACMRRIQFMSEARAGRVRMPFRLLTESFFNDRKSLTLEQSTPAWRTPRHTLSAAGSDNAVLGIISTMKIVRLQLRVSA</sequence>
<feature type="non-terminal residue" evidence="1">
    <location>
        <position position="488"/>
    </location>
</feature>
<proteinExistence type="predicted"/>
<accession>D8Q119</accession>
<dbReference type="OrthoDB" id="10288107at2759"/>
<dbReference type="eggNOG" id="ENOG502SGW6">
    <property type="taxonomic scope" value="Eukaryota"/>
</dbReference>
<evidence type="ECO:0000313" key="1">
    <source>
        <dbReference type="EMBL" id="EFI98432.1"/>
    </source>
</evidence>
<gene>
    <name evidence="1" type="ORF">SCHCODRAFT_108102</name>
</gene>
<name>D8Q119_SCHCM</name>
<keyword evidence="2" id="KW-1185">Reference proteome</keyword>
<dbReference type="Proteomes" id="UP000007431">
    <property type="component" value="Unassembled WGS sequence"/>
</dbReference>
<dbReference type="VEuPathDB" id="FungiDB:SCHCODRAFT_02496771"/>
<reference evidence="1 2" key="1">
    <citation type="journal article" date="2010" name="Nat. Biotechnol.">
        <title>Genome sequence of the model mushroom Schizophyllum commune.</title>
        <authorList>
            <person name="Ohm R.A."/>
            <person name="de Jong J.F."/>
            <person name="Lugones L.G."/>
            <person name="Aerts A."/>
            <person name="Kothe E."/>
            <person name="Stajich J.E."/>
            <person name="de Vries R.P."/>
            <person name="Record E."/>
            <person name="Levasseur A."/>
            <person name="Baker S.E."/>
            <person name="Bartholomew K.A."/>
            <person name="Coutinho P.M."/>
            <person name="Erdmann S."/>
            <person name="Fowler T.J."/>
            <person name="Gathman A.C."/>
            <person name="Lombard V."/>
            <person name="Henrissat B."/>
            <person name="Knabe N."/>
            <person name="Kuees U."/>
            <person name="Lilly W.W."/>
            <person name="Lindquist E."/>
            <person name="Lucas S."/>
            <person name="Magnuson J.K."/>
            <person name="Piumi F."/>
            <person name="Raudaskoski M."/>
            <person name="Salamov A."/>
            <person name="Schmutz J."/>
            <person name="Schwarze F.W.M.R."/>
            <person name="vanKuyk P.A."/>
            <person name="Horton J.S."/>
            <person name="Grigoriev I.V."/>
            <person name="Woesten H.A.B."/>
        </authorList>
    </citation>
    <scope>NUCLEOTIDE SEQUENCE [LARGE SCALE GENOMIC DNA]</scope>
    <source>
        <strain evidence="2">H4-8 / FGSC 9210</strain>
    </source>
</reference>
<organism evidence="2">
    <name type="scientific">Schizophyllum commune (strain H4-8 / FGSC 9210)</name>
    <name type="common">Split gill fungus</name>
    <dbReference type="NCBI Taxonomy" id="578458"/>
    <lineage>
        <taxon>Eukaryota</taxon>
        <taxon>Fungi</taxon>
        <taxon>Dikarya</taxon>
        <taxon>Basidiomycota</taxon>
        <taxon>Agaricomycotina</taxon>
        <taxon>Agaricomycetes</taxon>
        <taxon>Agaricomycetidae</taxon>
        <taxon>Agaricales</taxon>
        <taxon>Schizophyllaceae</taxon>
        <taxon>Schizophyllum</taxon>
    </lineage>
</organism>
<protein>
    <submittedName>
        <fullName evidence="1">Uncharacterized protein</fullName>
    </submittedName>
</protein>
<dbReference type="InParanoid" id="D8Q119"/>